<keyword evidence="7 11" id="KW-0472">Membrane</keyword>
<dbReference type="PANTHER" id="PTHR24061">
    <property type="entry name" value="CALCIUM-SENSING RECEPTOR-RELATED"/>
    <property type="match status" value="1"/>
</dbReference>
<feature type="transmembrane region" description="Helical" evidence="11">
    <location>
        <begin position="503"/>
        <end position="522"/>
    </location>
</feature>
<dbReference type="InterPro" id="IPR038550">
    <property type="entry name" value="GPCR_3_9-Cys_sf"/>
</dbReference>
<keyword evidence="10" id="KW-0807">Transducer</keyword>
<dbReference type="GeneID" id="108704047"/>
<keyword evidence="3 11" id="KW-0812">Transmembrane</keyword>
<dbReference type="FunFam" id="2.10.50.30:FF:000003">
    <property type="entry name" value="Vomeronasal 2, receptor 120"/>
    <property type="match status" value="1"/>
</dbReference>
<dbReference type="RefSeq" id="XP_041433238.1">
    <property type="nucleotide sequence ID" value="XM_041577304.1"/>
</dbReference>
<dbReference type="PRINTS" id="PR01535">
    <property type="entry name" value="VOMERONASL2R"/>
</dbReference>
<keyword evidence="5 11" id="KW-1133">Transmembrane helix</keyword>
<evidence type="ECO:0000313" key="16">
    <source>
        <dbReference type="RefSeq" id="XP_041433238.1"/>
    </source>
</evidence>
<evidence type="ECO:0000256" key="2">
    <source>
        <dbReference type="ARBA" id="ARBA00022475"/>
    </source>
</evidence>
<feature type="transmembrane region" description="Helical" evidence="11">
    <location>
        <begin position="426"/>
        <end position="447"/>
    </location>
</feature>
<evidence type="ECO:0000259" key="12">
    <source>
        <dbReference type="Pfam" id="PF00003"/>
    </source>
</evidence>
<dbReference type="Pfam" id="PF07562">
    <property type="entry name" value="NCD3G"/>
    <property type="match status" value="1"/>
</dbReference>
<evidence type="ECO:0000256" key="8">
    <source>
        <dbReference type="ARBA" id="ARBA00023170"/>
    </source>
</evidence>
<keyword evidence="6" id="KW-0297">G-protein coupled receptor</keyword>
<dbReference type="Gene3D" id="2.10.50.30">
    <property type="entry name" value="GPCR, family 3, nine cysteines domain"/>
    <property type="match status" value="1"/>
</dbReference>
<feature type="transmembrane region" description="Helical" evidence="11">
    <location>
        <begin position="389"/>
        <end position="414"/>
    </location>
</feature>
<evidence type="ECO:0000256" key="10">
    <source>
        <dbReference type="ARBA" id="ARBA00023224"/>
    </source>
</evidence>
<dbReference type="PROSITE" id="PS00981">
    <property type="entry name" value="G_PROTEIN_RECEP_F3_3"/>
    <property type="match status" value="1"/>
</dbReference>
<dbReference type="InterPro" id="IPR011500">
    <property type="entry name" value="GPCR_3_9-Cys_dom"/>
</dbReference>
<evidence type="ECO:0000256" key="5">
    <source>
        <dbReference type="ARBA" id="ARBA00022989"/>
    </source>
</evidence>
<gene>
    <name evidence="16" type="primary">LOC108704047</name>
</gene>
<dbReference type="PANTHER" id="PTHR24061:SF564">
    <property type="entry name" value="METABOTROPIC GLUTAMATE RECEPTOR 1"/>
    <property type="match status" value="1"/>
</dbReference>
<dbReference type="InterPro" id="IPR028082">
    <property type="entry name" value="Peripla_BP_I"/>
</dbReference>
<dbReference type="InterPro" id="IPR017979">
    <property type="entry name" value="GPCR_3_CS"/>
</dbReference>
<evidence type="ECO:0000256" key="4">
    <source>
        <dbReference type="ARBA" id="ARBA00022729"/>
    </source>
</evidence>
<evidence type="ECO:0000259" key="13">
    <source>
        <dbReference type="Pfam" id="PF01094"/>
    </source>
</evidence>
<reference evidence="16" key="1">
    <citation type="submission" date="2025-08" db="UniProtKB">
        <authorList>
            <consortium name="RefSeq"/>
        </authorList>
    </citation>
    <scope>IDENTIFICATION</scope>
    <source>
        <strain evidence="16">J_2021</strain>
        <tissue evidence="16">Erythrocytes</tissue>
    </source>
</reference>
<dbReference type="KEGG" id="xla:108704047"/>
<dbReference type="InterPro" id="IPR017978">
    <property type="entry name" value="GPCR_3_C"/>
</dbReference>
<keyword evidence="8 16" id="KW-0675">Receptor</keyword>
<proteinExistence type="predicted"/>
<evidence type="ECO:0000256" key="1">
    <source>
        <dbReference type="ARBA" id="ARBA00004651"/>
    </source>
</evidence>
<sequence length="663" mass="74637">MAILYDDPDRASLADTAIHVFNHDGDIEKVSADPGLFTKDIDYQEPVTALSLMHCSTELSGSDLQCRIHITKPKYEYKYIQDGDLIIGGVFTMNHGVKYIPIGPIRSIPFCIDPYIEDYEEIRTFLFAIDEINKNPDLLPNITLGYDISYGATNPILRDKVLFPNFFSTGINDYIRHVAIAELLERLGWTWVIIVAVADDSGESQNLQNEIIKHGACVDSFITLTEDSSNNRIKLERLHYYVRNLHFVDPWGRQMEYDKDGEVPVYFLITNWIYSRERGIIKTDVGEFSWSKSQGNLEVNSEKITWRKATNKKTLKSQCSANCPPGQRKIPRKRVPPCCYDCAPCSEGEISSISDTETCLKCPASQWPNKDKTMCIEKQIEFLSYADSLGVAFIVITFFLFLIAAVTLGIFILSRHTPVVKANNSNLSFILLVSIKLSFLSVFLFLGCPVDITCMLQQTSFGITFSIAVSCVLAKTIMVCIAFKATKPGNSWRKWIGTKMAKCIVLIGSFIQFLICITWLAISPPFMELDTISVQGKIIIECNEGSVVAFYIVLSYMGLLASVSFIVAFLARTLPDSFNEAKYITFSMLLFCSVWITMIPAYLSTKGKYMVAVEIFAIISSSCGLLFCIFLPKCYIILLKPEMNSKQYLTGNQNKPSNNSRHT</sequence>
<feature type="domain" description="Receptor ligand binding region" evidence="13">
    <location>
        <begin position="148"/>
        <end position="226"/>
    </location>
</feature>
<dbReference type="AlphaFoldDB" id="A0A8J1LUM3"/>
<feature type="domain" description="G-protein coupled receptors family 3 profile" evidence="12">
    <location>
        <begin position="383"/>
        <end position="633"/>
    </location>
</feature>
<evidence type="ECO:0000313" key="15">
    <source>
        <dbReference type="Proteomes" id="UP000186698"/>
    </source>
</evidence>
<protein>
    <submittedName>
        <fullName evidence="16">Extracellular calcium-sensing receptor</fullName>
    </submittedName>
</protein>
<keyword evidence="2" id="KW-1003">Cell membrane</keyword>
<dbReference type="Gene3D" id="3.40.50.2300">
    <property type="match status" value="3"/>
</dbReference>
<name>A0A8J1LUM3_XENLA</name>
<feature type="transmembrane region" description="Helical" evidence="11">
    <location>
        <begin position="548"/>
        <end position="571"/>
    </location>
</feature>
<dbReference type="PRINTS" id="PR00248">
    <property type="entry name" value="GPCRMGR"/>
</dbReference>
<keyword evidence="9" id="KW-0325">Glycoprotein</keyword>
<dbReference type="GO" id="GO:0005886">
    <property type="term" value="C:plasma membrane"/>
    <property type="evidence" value="ECO:0000318"/>
    <property type="project" value="GO_Central"/>
</dbReference>
<organism evidence="15 16">
    <name type="scientific">Xenopus laevis</name>
    <name type="common">African clawed frog</name>
    <dbReference type="NCBI Taxonomy" id="8355"/>
    <lineage>
        <taxon>Eukaryota</taxon>
        <taxon>Metazoa</taxon>
        <taxon>Chordata</taxon>
        <taxon>Craniata</taxon>
        <taxon>Vertebrata</taxon>
        <taxon>Euteleostomi</taxon>
        <taxon>Amphibia</taxon>
        <taxon>Batrachia</taxon>
        <taxon>Anura</taxon>
        <taxon>Pipoidea</taxon>
        <taxon>Pipidae</taxon>
        <taxon>Xenopodinae</taxon>
        <taxon>Xenopus</taxon>
        <taxon>Xenopus</taxon>
    </lineage>
</organism>
<evidence type="ECO:0000256" key="9">
    <source>
        <dbReference type="ARBA" id="ARBA00023180"/>
    </source>
</evidence>
<dbReference type="InterPro" id="IPR004073">
    <property type="entry name" value="GPCR_3_vmron_rcpt_2"/>
</dbReference>
<dbReference type="Pfam" id="PF00003">
    <property type="entry name" value="7tm_3"/>
    <property type="match status" value="1"/>
</dbReference>
<keyword evidence="4" id="KW-0732">Signal</keyword>
<dbReference type="SUPFAM" id="SSF53822">
    <property type="entry name" value="Periplasmic binding protein-like I"/>
    <property type="match status" value="1"/>
</dbReference>
<dbReference type="OrthoDB" id="5984008at2759"/>
<evidence type="ECO:0000256" key="6">
    <source>
        <dbReference type="ARBA" id="ARBA00023040"/>
    </source>
</evidence>
<comment type="subcellular location">
    <subcellularLocation>
        <location evidence="1">Cell membrane</location>
        <topology evidence="1">Multi-pass membrane protein</topology>
    </subcellularLocation>
</comment>
<feature type="domain" description="GPCR family 3 nine cysteines" evidence="14">
    <location>
        <begin position="316"/>
        <end position="368"/>
    </location>
</feature>
<evidence type="ECO:0000256" key="7">
    <source>
        <dbReference type="ARBA" id="ARBA00023136"/>
    </source>
</evidence>
<dbReference type="Proteomes" id="UP000186698">
    <property type="component" value="Chromosome 1S"/>
</dbReference>
<dbReference type="GO" id="GO:0004930">
    <property type="term" value="F:G protein-coupled receptor activity"/>
    <property type="evidence" value="ECO:0000318"/>
    <property type="project" value="GO_Central"/>
</dbReference>
<keyword evidence="15" id="KW-1185">Reference proteome</keyword>
<dbReference type="InterPro" id="IPR000337">
    <property type="entry name" value="GPCR_3"/>
</dbReference>
<accession>A0A8J1LUM3</accession>
<feature type="transmembrane region" description="Helical" evidence="11">
    <location>
        <begin position="459"/>
        <end position="483"/>
    </location>
</feature>
<feature type="transmembrane region" description="Helical" evidence="11">
    <location>
        <begin position="583"/>
        <end position="603"/>
    </location>
</feature>
<feature type="transmembrane region" description="Helical" evidence="11">
    <location>
        <begin position="615"/>
        <end position="638"/>
    </location>
</feature>
<evidence type="ECO:0000256" key="11">
    <source>
        <dbReference type="SAM" id="Phobius"/>
    </source>
</evidence>
<evidence type="ECO:0000256" key="3">
    <source>
        <dbReference type="ARBA" id="ARBA00022692"/>
    </source>
</evidence>
<dbReference type="CDD" id="cd15283">
    <property type="entry name" value="7tmC_V2R_pheromone"/>
    <property type="match status" value="1"/>
</dbReference>
<evidence type="ECO:0000259" key="14">
    <source>
        <dbReference type="Pfam" id="PF07562"/>
    </source>
</evidence>
<dbReference type="Pfam" id="PF01094">
    <property type="entry name" value="ANF_receptor"/>
    <property type="match status" value="1"/>
</dbReference>
<dbReference type="InterPro" id="IPR001828">
    <property type="entry name" value="ANF_lig-bd_rcpt"/>
</dbReference>
<dbReference type="InterPro" id="IPR000068">
    <property type="entry name" value="GPCR_3_Ca_sens_rcpt-rel"/>
</dbReference>